<keyword evidence="3" id="KW-1185">Reference proteome</keyword>
<dbReference type="EMBL" id="JACOFX010000032">
    <property type="protein sequence ID" value="MBC3911405.1"/>
    <property type="molecule type" value="Genomic_DNA"/>
</dbReference>
<dbReference type="Proteomes" id="UP000646911">
    <property type="component" value="Unassembled WGS sequence"/>
</dbReference>
<dbReference type="EMBL" id="JACOFX010000041">
    <property type="protein sequence ID" value="MBC3911553.1"/>
    <property type="molecule type" value="Genomic_DNA"/>
</dbReference>
<evidence type="ECO:0000313" key="3">
    <source>
        <dbReference type="Proteomes" id="UP000646911"/>
    </source>
</evidence>
<reference evidence="1 3" key="1">
    <citation type="submission" date="2020-08" db="EMBL/GenBank/DDBJ databases">
        <title>Novel species isolated from subtropical streams in China.</title>
        <authorList>
            <person name="Lu H."/>
        </authorList>
    </citation>
    <scope>NUCLEOTIDE SEQUENCE [LARGE SCALE GENOMIC DNA]</scope>
    <source>
        <strain evidence="1 3">NL8W</strain>
    </source>
</reference>
<comment type="caution">
    <text evidence="1">The sequence shown here is derived from an EMBL/GenBank/DDBJ whole genome shotgun (WGS) entry which is preliminary data.</text>
</comment>
<sequence length="51" mass="5748">MRLTFASRFVLARAIRKELKALNNGPQICRLYSQALIGEMIHDLGGMAGEW</sequence>
<dbReference type="RefSeq" id="WP_186957116.1">
    <property type="nucleotide sequence ID" value="NZ_JACOFX010000032.1"/>
</dbReference>
<proteinExistence type="predicted"/>
<protein>
    <submittedName>
        <fullName evidence="1">Uncharacterized protein</fullName>
    </submittedName>
</protein>
<evidence type="ECO:0000313" key="2">
    <source>
        <dbReference type="EMBL" id="MBC3911553.1"/>
    </source>
</evidence>
<accession>A0ABR6ZI51</accession>
<gene>
    <name evidence="1" type="ORF">H8L47_27970</name>
    <name evidence="2" type="ORF">H8L47_28715</name>
</gene>
<name>A0ABR6ZI51_9BURK</name>
<evidence type="ECO:0000313" key="1">
    <source>
        <dbReference type="EMBL" id="MBC3911405.1"/>
    </source>
</evidence>
<organism evidence="1 3">
    <name type="scientific">Undibacterium umbellatum</name>
    <dbReference type="NCBI Taxonomy" id="2762300"/>
    <lineage>
        <taxon>Bacteria</taxon>
        <taxon>Pseudomonadati</taxon>
        <taxon>Pseudomonadota</taxon>
        <taxon>Betaproteobacteria</taxon>
        <taxon>Burkholderiales</taxon>
        <taxon>Oxalobacteraceae</taxon>
        <taxon>Undibacterium</taxon>
    </lineage>
</organism>